<gene>
    <name evidence="2" type="ORF">HGMM_F11C09C33</name>
</gene>
<organism evidence="2">
    <name type="scientific">uncultured prokaryote</name>
    <dbReference type="NCBI Taxonomy" id="198431"/>
    <lineage>
        <taxon>unclassified sequences</taxon>
        <taxon>environmental samples</taxon>
    </lineage>
</organism>
<sequence>MLIGGRVRLRGIEREDLPTFVRWFNDPEVRQYLMMYEPMSMAKEERWFEEMLERKNDFVFAIEAQIGEQWVLIGNVGLHRIDWKNRTAMFGIALGEKAYWGQGFGTDATRTMLRFAFEELNLHRVELEVFDFNPRAMRSYEKAGFRHEGTRRQALFRHGRYHDVHVMSILQSEYLSGD</sequence>
<dbReference type="EMBL" id="AP011671">
    <property type="protein sequence ID" value="BAL53925.1"/>
    <property type="molecule type" value="Genomic_DNA"/>
</dbReference>
<keyword evidence="2" id="KW-0808">Transferase</keyword>
<reference evidence="2" key="1">
    <citation type="journal article" date="2005" name="Environ. Microbiol.">
        <title>Genetic and functional properties of uncultivated thermophilic crenarchaeotes from a subsurface gold mine as revealed by analysis of genome fragments.</title>
        <authorList>
            <person name="Nunoura T."/>
            <person name="Hirayama H."/>
            <person name="Takami H."/>
            <person name="Oida H."/>
            <person name="Nishi S."/>
            <person name="Shimamura S."/>
            <person name="Suzuki Y."/>
            <person name="Inagaki F."/>
            <person name="Takai K."/>
            <person name="Nealson K.H."/>
            <person name="Horikoshi K."/>
        </authorList>
    </citation>
    <scope>NUCLEOTIDE SEQUENCE</scope>
</reference>
<dbReference type="Gene3D" id="3.40.630.30">
    <property type="match status" value="1"/>
</dbReference>
<dbReference type="GO" id="GO:0016747">
    <property type="term" value="F:acyltransferase activity, transferring groups other than amino-acyl groups"/>
    <property type="evidence" value="ECO:0007669"/>
    <property type="project" value="InterPro"/>
</dbReference>
<accession>H5SCN9</accession>
<dbReference type="InterPro" id="IPR000182">
    <property type="entry name" value="GNAT_dom"/>
</dbReference>
<reference evidence="2" key="2">
    <citation type="journal article" date="2012" name="PLoS ONE">
        <title>A Deeply Branching Thermophilic Bacterium with an Ancient Acetyl-CoA Pathway Dominates a Subsurface Ecosystem.</title>
        <authorList>
            <person name="Takami H."/>
            <person name="Noguchi H."/>
            <person name="Takaki Y."/>
            <person name="Uchiyama I."/>
            <person name="Toyoda A."/>
            <person name="Nishi S."/>
            <person name="Chee G.-J."/>
            <person name="Arai W."/>
            <person name="Nunoura T."/>
            <person name="Itoh T."/>
            <person name="Hattori M."/>
            <person name="Takai K."/>
        </authorList>
    </citation>
    <scope>NUCLEOTIDE SEQUENCE</scope>
</reference>
<dbReference type="Pfam" id="PF13302">
    <property type="entry name" value="Acetyltransf_3"/>
    <property type="match status" value="1"/>
</dbReference>
<proteinExistence type="predicted"/>
<evidence type="ECO:0000259" key="1">
    <source>
        <dbReference type="PROSITE" id="PS51186"/>
    </source>
</evidence>
<dbReference type="PANTHER" id="PTHR43415:SF3">
    <property type="entry name" value="GNAT-FAMILY ACETYLTRANSFERASE"/>
    <property type="match status" value="1"/>
</dbReference>
<dbReference type="AlphaFoldDB" id="H5SCN9"/>
<feature type="domain" description="N-acetyltransferase" evidence="1">
    <location>
        <begin position="7"/>
        <end position="163"/>
    </location>
</feature>
<dbReference type="InterPro" id="IPR016181">
    <property type="entry name" value="Acyl_CoA_acyltransferase"/>
</dbReference>
<name>H5SCN9_9ZZZZ</name>
<protein>
    <submittedName>
        <fullName evidence="2">GCN5-related N-acetyltransferase</fullName>
    </submittedName>
</protein>
<dbReference type="PROSITE" id="PS51186">
    <property type="entry name" value="GNAT"/>
    <property type="match status" value="1"/>
</dbReference>
<dbReference type="SUPFAM" id="SSF55729">
    <property type="entry name" value="Acyl-CoA N-acyltransferases (Nat)"/>
    <property type="match status" value="1"/>
</dbReference>
<dbReference type="PANTHER" id="PTHR43415">
    <property type="entry name" value="SPERMIDINE N(1)-ACETYLTRANSFERASE"/>
    <property type="match status" value="1"/>
</dbReference>
<evidence type="ECO:0000313" key="2">
    <source>
        <dbReference type="EMBL" id="BAL53925.1"/>
    </source>
</evidence>